<dbReference type="InterPro" id="IPR001932">
    <property type="entry name" value="PPM-type_phosphatase-like_dom"/>
</dbReference>
<evidence type="ECO:0000256" key="1">
    <source>
        <dbReference type="ARBA" id="ARBA00022801"/>
    </source>
</evidence>
<dbReference type="GO" id="GO:0016791">
    <property type="term" value="F:phosphatase activity"/>
    <property type="evidence" value="ECO:0007669"/>
    <property type="project" value="TreeGrafter"/>
</dbReference>
<organism evidence="3">
    <name type="scientific">uncultured Thermoleophilia bacterium</name>
    <dbReference type="NCBI Taxonomy" id="1497501"/>
    <lineage>
        <taxon>Bacteria</taxon>
        <taxon>Bacillati</taxon>
        <taxon>Actinomycetota</taxon>
        <taxon>Thermoleophilia</taxon>
        <taxon>environmental samples</taxon>
    </lineage>
</organism>
<dbReference type="SMART" id="SM00331">
    <property type="entry name" value="PP2C_SIG"/>
    <property type="match status" value="1"/>
</dbReference>
<dbReference type="PANTHER" id="PTHR43156">
    <property type="entry name" value="STAGE II SPORULATION PROTEIN E-RELATED"/>
    <property type="match status" value="1"/>
</dbReference>
<feature type="domain" description="PPM-type phosphatase" evidence="2">
    <location>
        <begin position="152"/>
        <end position="368"/>
    </location>
</feature>
<gene>
    <name evidence="3" type="ORF">AVDCRST_MAG79-2456</name>
</gene>
<name>A0A6J4UGZ4_9ACTN</name>
<dbReference type="EMBL" id="CADCWC010000371">
    <property type="protein sequence ID" value="CAA9547914.1"/>
    <property type="molecule type" value="Genomic_DNA"/>
</dbReference>
<dbReference type="Gene3D" id="3.60.40.10">
    <property type="entry name" value="PPM-type phosphatase domain"/>
    <property type="match status" value="1"/>
</dbReference>
<dbReference type="PANTHER" id="PTHR43156:SF2">
    <property type="entry name" value="STAGE II SPORULATION PROTEIN E"/>
    <property type="match status" value="1"/>
</dbReference>
<keyword evidence="1" id="KW-0378">Hydrolase</keyword>
<dbReference type="SUPFAM" id="SSF81606">
    <property type="entry name" value="PP2C-like"/>
    <property type="match status" value="1"/>
</dbReference>
<evidence type="ECO:0000313" key="3">
    <source>
        <dbReference type="EMBL" id="CAA9547914.1"/>
    </source>
</evidence>
<proteinExistence type="predicted"/>
<dbReference type="InterPro" id="IPR052016">
    <property type="entry name" value="Bact_Sigma-Reg"/>
</dbReference>
<evidence type="ECO:0000259" key="2">
    <source>
        <dbReference type="SMART" id="SM00331"/>
    </source>
</evidence>
<sequence>MEDGLVMAVSRAGAILGVDIDVFLIDYEQRRLVRLDGAGDVVVHDVDTTVAGQAFRHVAQTPETVDGAPRLWVPLLDGLERLGVLCVRGLEGVDVLDGPLQEELGWLAACFGHIVASKQIYADTVERTRRSRPMSVAAELLWNLLPPLTFGVEGLTISAILEPCYDVGGDCFDYGVAGDRVRFALFDSMGHSLPAGMLSAAALAAYRSCYRAGHDLERTVRAIDETLLEQFAGDRFATAFMGELDLRSGALRYVLAGHPAPLLLRGGRVVESLDGGLRVPLGVQAPHVPPARAQLRSGDRLLLYTDGVTEARDGSGGRFGLDRLLELVESPTLTEQRAPEMLRQLGGAVVDHLAGRFEDDATLLLVEWRTGEEHHLTPMS</sequence>
<dbReference type="Pfam" id="PF07228">
    <property type="entry name" value="SpoIIE"/>
    <property type="match status" value="1"/>
</dbReference>
<protein>
    <submittedName>
        <fullName evidence="3">Stage II sporulation protein E</fullName>
    </submittedName>
</protein>
<dbReference type="AlphaFoldDB" id="A0A6J4UGZ4"/>
<dbReference type="InterPro" id="IPR036457">
    <property type="entry name" value="PPM-type-like_dom_sf"/>
</dbReference>
<reference evidence="3" key="1">
    <citation type="submission" date="2020-02" db="EMBL/GenBank/DDBJ databases">
        <authorList>
            <person name="Meier V. D."/>
        </authorList>
    </citation>
    <scope>NUCLEOTIDE SEQUENCE</scope>
    <source>
        <strain evidence="3">AVDCRST_MAG79</strain>
    </source>
</reference>
<accession>A0A6J4UGZ4</accession>